<dbReference type="EMBL" id="RWGW01000007">
    <property type="protein sequence ID" value="RSK34334.1"/>
    <property type="molecule type" value="Genomic_DNA"/>
</dbReference>
<accession>A0ABX9ZET6</accession>
<proteinExistence type="predicted"/>
<protein>
    <submittedName>
        <fullName evidence="1">Uncharacterized protein</fullName>
    </submittedName>
</protein>
<sequence>MTSGGDMMIEHGYEDLSDLDPIGKQDRWEAKHVFDE</sequence>
<reference evidence="1 2" key="1">
    <citation type="submission" date="2018-12" db="EMBL/GenBank/DDBJ databases">
        <title>Comparitive functional genomics of dry heat resistant strains isolated from the viking spacecraft.</title>
        <authorList>
            <person name="Seuylemezian A."/>
            <person name="Vaishampayan P."/>
        </authorList>
    </citation>
    <scope>NUCLEOTIDE SEQUENCE [LARGE SCALE GENOMIC DNA]</scope>
    <source>
        <strain evidence="1 2">M6-11</strain>
    </source>
</reference>
<gene>
    <name evidence="1" type="ORF">EJA12_05220</name>
</gene>
<dbReference type="Proteomes" id="UP000272481">
    <property type="component" value="Unassembled WGS sequence"/>
</dbReference>
<keyword evidence="2" id="KW-1185">Reference proteome</keyword>
<organism evidence="1 2">
    <name type="scientific">Bhargavaea beijingensis</name>
    <dbReference type="NCBI Taxonomy" id="426756"/>
    <lineage>
        <taxon>Bacteria</taxon>
        <taxon>Bacillati</taxon>
        <taxon>Bacillota</taxon>
        <taxon>Bacilli</taxon>
        <taxon>Bacillales</taxon>
        <taxon>Caryophanaceae</taxon>
        <taxon>Bhargavaea</taxon>
    </lineage>
</organism>
<name>A0ABX9ZET6_9BACL</name>
<comment type="caution">
    <text evidence="1">The sequence shown here is derived from an EMBL/GenBank/DDBJ whole genome shotgun (WGS) entry which is preliminary data.</text>
</comment>
<evidence type="ECO:0000313" key="2">
    <source>
        <dbReference type="Proteomes" id="UP000272481"/>
    </source>
</evidence>
<evidence type="ECO:0000313" key="1">
    <source>
        <dbReference type="EMBL" id="RSK34334.1"/>
    </source>
</evidence>